<dbReference type="eggNOG" id="KOG1601">
    <property type="taxonomic scope" value="Eukaryota"/>
</dbReference>
<feature type="region of interest" description="Disordered" evidence="7">
    <location>
        <begin position="170"/>
        <end position="197"/>
    </location>
</feature>
<feature type="domain" description="Response regulatory" evidence="9">
    <location>
        <begin position="17"/>
        <end position="138"/>
    </location>
</feature>
<keyword evidence="3" id="KW-0805">Transcription regulation</keyword>
<keyword evidence="6" id="KW-0597">Phosphoprotein</keyword>
<keyword evidence="8" id="KW-1133">Transmembrane helix</keyword>
<evidence type="ECO:0000256" key="3">
    <source>
        <dbReference type="ARBA" id="ARBA00023015"/>
    </source>
</evidence>
<keyword evidence="8" id="KW-0812">Transmembrane</keyword>
<dbReference type="CDD" id="cd00156">
    <property type="entry name" value="REC"/>
    <property type="match status" value="1"/>
</dbReference>
<feature type="region of interest" description="Disordered" evidence="7">
    <location>
        <begin position="739"/>
        <end position="782"/>
    </location>
</feature>
<evidence type="ECO:0000256" key="6">
    <source>
        <dbReference type="PROSITE-ProRule" id="PRU00169"/>
    </source>
</evidence>
<dbReference type="GO" id="GO:0005634">
    <property type="term" value="C:nucleus"/>
    <property type="evidence" value="ECO:0007669"/>
    <property type="project" value="UniProtKB-SubCell"/>
</dbReference>
<feature type="transmembrane region" description="Helical" evidence="8">
    <location>
        <begin position="794"/>
        <end position="818"/>
    </location>
</feature>
<dbReference type="Proteomes" id="UP000032141">
    <property type="component" value="Chromosome C2"/>
</dbReference>
<dbReference type="GO" id="GO:0003677">
    <property type="term" value="F:DNA binding"/>
    <property type="evidence" value="ECO:0007669"/>
    <property type="project" value="InterPro"/>
</dbReference>
<dbReference type="InterPro" id="IPR006447">
    <property type="entry name" value="Myb_dom_plants"/>
</dbReference>
<accession>A0A0D3AI20</accession>
<dbReference type="HOGENOM" id="CLU_293787_0_0_1"/>
<dbReference type="Gene3D" id="3.40.50.2300">
    <property type="match status" value="1"/>
</dbReference>
<evidence type="ECO:0000256" key="1">
    <source>
        <dbReference type="ARBA" id="ARBA00004123"/>
    </source>
</evidence>
<dbReference type="Pfam" id="PF00072">
    <property type="entry name" value="Response_reg"/>
    <property type="match status" value="1"/>
</dbReference>
<feature type="compositionally biased region" description="Polar residues" evidence="7">
    <location>
        <begin position="749"/>
        <end position="765"/>
    </location>
</feature>
<feature type="modified residue" description="4-aspartylphosphate" evidence="6">
    <location>
        <position position="75"/>
    </location>
</feature>
<dbReference type="SUPFAM" id="SSF52172">
    <property type="entry name" value="CheY-like"/>
    <property type="match status" value="1"/>
</dbReference>
<dbReference type="FunFam" id="1.10.10.60:FF:000007">
    <property type="entry name" value="Two-component response regulator"/>
    <property type="match status" value="1"/>
</dbReference>
<evidence type="ECO:0000256" key="5">
    <source>
        <dbReference type="ARBA" id="ARBA00023242"/>
    </source>
</evidence>
<dbReference type="InterPro" id="IPR045279">
    <property type="entry name" value="ARR-like"/>
</dbReference>
<feature type="compositionally biased region" description="Polar residues" evidence="7">
    <location>
        <begin position="518"/>
        <end position="538"/>
    </location>
</feature>
<dbReference type="PROSITE" id="PS50110">
    <property type="entry name" value="RESPONSE_REGULATORY"/>
    <property type="match status" value="1"/>
</dbReference>
<feature type="compositionally biased region" description="Polar residues" evidence="7">
    <location>
        <begin position="422"/>
        <end position="512"/>
    </location>
</feature>
<dbReference type="SUPFAM" id="SSF46689">
    <property type="entry name" value="Homeodomain-like"/>
    <property type="match status" value="1"/>
</dbReference>
<name>A0A0D3AI20_BRAOL</name>
<reference evidence="10" key="2">
    <citation type="submission" date="2015-03" db="UniProtKB">
        <authorList>
            <consortium name="EnsemblPlants"/>
        </authorList>
    </citation>
    <scope>IDENTIFICATION</scope>
</reference>
<organism evidence="10 11">
    <name type="scientific">Brassica oleracea var. oleracea</name>
    <dbReference type="NCBI Taxonomy" id="109376"/>
    <lineage>
        <taxon>Eukaryota</taxon>
        <taxon>Viridiplantae</taxon>
        <taxon>Streptophyta</taxon>
        <taxon>Embryophyta</taxon>
        <taxon>Tracheophyta</taxon>
        <taxon>Spermatophyta</taxon>
        <taxon>Magnoliopsida</taxon>
        <taxon>eudicotyledons</taxon>
        <taxon>Gunneridae</taxon>
        <taxon>Pentapetalae</taxon>
        <taxon>rosids</taxon>
        <taxon>malvids</taxon>
        <taxon>Brassicales</taxon>
        <taxon>Brassicaceae</taxon>
        <taxon>Brassiceae</taxon>
        <taxon>Brassica</taxon>
    </lineage>
</organism>
<dbReference type="AlphaFoldDB" id="A0A0D3AI20"/>
<dbReference type="Gene3D" id="1.10.10.60">
    <property type="entry name" value="Homeodomain-like"/>
    <property type="match status" value="1"/>
</dbReference>
<protein>
    <recommendedName>
        <fullName evidence="9">Response regulatory domain-containing protein</fullName>
    </recommendedName>
</protein>
<comment type="subcellular location">
    <subcellularLocation>
        <location evidence="1">Nucleus</location>
    </subcellularLocation>
</comment>
<dbReference type="InterPro" id="IPR009057">
    <property type="entry name" value="Homeodomain-like_sf"/>
</dbReference>
<dbReference type="InterPro" id="IPR001789">
    <property type="entry name" value="Sig_transdc_resp-reg_receiver"/>
</dbReference>
<sequence length="1034" mass="113023">MTFAQSLNNQSSVLRINIMVVDDDPVSREIMSRMLERSKYRDPSMEITVIAVRDAREALSTLKIQRNNIDLIVTDYYMPGMNGLQLKQQITRQFGNFPVIVMSSDTNKEQESLACGSVCFLPKPIKPTDLPKIYQVAFTYKRKGKSISRTEHNHMDTNVSIPQQIQLLPEQANVSRTKKNKKFSSRSDSRSPSKKSKLSWSDYLHDLFLQAIHHIGLDKAVPKKILEFMDVSYLTRENVASHLQKYRNFLRKVAESSGMLHGRGMEPYHSNYTTSSSWYDTGLNNKSSYSKPRHGLGQSRLLSNTCEPVRFNQMPYNHMNRLSTYEPHRTGSNLTMPIKSNLSFSTQPLQNEGSRSFLEPTVTANKTGQTSQVLGLGQHGMSATNDNNFINNMMRSYGSSTSNQLGISSYASSTFNQPGISIYASSTSNQPGMNSHGSSTPNQPGMSSYGSVSPNQLGMSSHGSLTPSQRGMSSYESLTSNQPGMSSHGSLTPTQPGMISRGSLTPTQQGISSYGILSPSQLGLSTQPGMSNQGSLGPTQRGMGSYGILTSNQSVMSSHESLSPTQQGMSNYGSLTSYQPALSTHGSLFPNQPGISSHISLPPTQQGMSSFGSLTTNHSGMSSYEILTPAQPGPSHISYGLLLDNENTAYKPQPHASTTIQPDNLSLYDDLGNINEIPFDLSNFDFDHDKQQEEAVSANKFEIPANLETELNQTSSLEEDGDWTFLNINQGHFNEKTSNTFAAPEMNDPTFNKNPNHAQAPSPSSHPDAGSDQACRRRPPLHSCSPSSLSPSSLMVFSLQLCVFIVVSVSLLAVMHFVAAVNTVHLNATISTTHLLSAASPGPLIVIASPFSLAVHPAPILGAAPHCISETTGSPQPELELARSVWCCVFEAPTPLHVASDLFTDAVYPHRSDSGSIITIDGSFRLLVSLGSKPPLDAPQGTFMTSLTESYDKWFWVDFVIPLRIQYGNVGFQSHCLNSTIVSFSNSVKYIQRVVVRHRGTGSSAASTSIPLCKAAQVRDKRKRDNCIRADSKS</sequence>
<dbReference type="SMART" id="SM00448">
    <property type="entry name" value="REC"/>
    <property type="match status" value="1"/>
</dbReference>
<keyword evidence="8" id="KW-0472">Membrane</keyword>
<dbReference type="InterPro" id="IPR011006">
    <property type="entry name" value="CheY-like_superfamily"/>
</dbReference>
<dbReference type="Gramene" id="Bo2g007540.1">
    <property type="protein sequence ID" value="Bo2g007540.1"/>
    <property type="gene ID" value="Bo2g007540"/>
</dbReference>
<proteinExistence type="predicted"/>
<evidence type="ECO:0000259" key="9">
    <source>
        <dbReference type="PROSITE" id="PS50110"/>
    </source>
</evidence>
<feature type="region of interest" description="Disordered" evidence="7">
    <location>
        <begin position="422"/>
        <end position="542"/>
    </location>
</feature>
<dbReference type="GO" id="GO:0009736">
    <property type="term" value="P:cytokinin-activated signaling pathway"/>
    <property type="evidence" value="ECO:0007669"/>
    <property type="project" value="InterPro"/>
</dbReference>
<evidence type="ECO:0000256" key="2">
    <source>
        <dbReference type="ARBA" id="ARBA00023012"/>
    </source>
</evidence>
<keyword evidence="5" id="KW-0539">Nucleus</keyword>
<evidence type="ECO:0000313" key="11">
    <source>
        <dbReference type="Proteomes" id="UP000032141"/>
    </source>
</evidence>
<keyword evidence="11" id="KW-1185">Reference proteome</keyword>
<evidence type="ECO:0000256" key="7">
    <source>
        <dbReference type="SAM" id="MobiDB-lite"/>
    </source>
</evidence>
<dbReference type="NCBIfam" id="TIGR01557">
    <property type="entry name" value="myb_SHAQKYF"/>
    <property type="match status" value="1"/>
</dbReference>
<dbReference type="PANTHER" id="PTHR43874:SF159">
    <property type="entry name" value="RESPONSE REGULATORY DOMAIN-CONTAINING PROTEIN"/>
    <property type="match status" value="1"/>
</dbReference>
<dbReference type="PANTHER" id="PTHR43874">
    <property type="entry name" value="TWO-COMPONENT RESPONSE REGULATOR"/>
    <property type="match status" value="1"/>
</dbReference>
<reference evidence="10 11" key="1">
    <citation type="journal article" date="2014" name="Genome Biol.">
        <title>Transcriptome and methylome profiling reveals relics of genome dominance in the mesopolyploid Brassica oleracea.</title>
        <authorList>
            <person name="Parkin I.A."/>
            <person name="Koh C."/>
            <person name="Tang H."/>
            <person name="Robinson S.J."/>
            <person name="Kagale S."/>
            <person name="Clarke W.E."/>
            <person name="Town C.D."/>
            <person name="Nixon J."/>
            <person name="Krishnakumar V."/>
            <person name="Bidwell S.L."/>
            <person name="Denoeud F."/>
            <person name="Belcram H."/>
            <person name="Links M.G."/>
            <person name="Just J."/>
            <person name="Clarke C."/>
            <person name="Bender T."/>
            <person name="Huebert T."/>
            <person name="Mason A.S."/>
            <person name="Pires J.C."/>
            <person name="Barker G."/>
            <person name="Moore J."/>
            <person name="Walley P.G."/>
            <person name="Manoli S."/>
            <person name="Batley J."/>
            <person name="Edwards D."/>
            <person name="Nelson M.N."/>
            <person name="Wang X."/>
            <person name="Paterson A.H."/>
            <person name="King G."/>
            <person name="Bancroft I."/>
            <person name="Chalhoub B."/>
            <person name="Sharpe A.G."/>
        </authorList>
    </citation>
    <scope>NUCLEOTIDE SEQUENCE</scope>
    <source>
        <strain evidence="10 11">cv. TO1000</strain>
    </source>
</reference>
<dbReference type="OMA" id="FLNINQG"/>
<evidence type="ECO:0000313" key="10">
    <source>
        <dbReference type="EnsemblPlants" id="Bo2g007540.1"/>
    </source>
</evidence>
<keyword evidence="2" id="KW-0902">Two-component regulatory system</keyword>
<dbReference type="GO" id="GO:0000160">
    <property type="term" value="P:phosphorelay signal transduction system"/>
    <property type="evidence" value="ECO:0007669"/>
    <property type="project" value="UniProtKB-KW"/>
</dbReference>
<dbReference type="EnsemblPlants" id="Bo2g007540.1">
    <property type="protein sequence ID" value="Bo2g007540.1"/>
    <property type="gene ID" value="Bo2g007540"/>
</dbReference>
<evidence type="ECO:0000256" key="8">
    <source>
        <dbReference type="SAM" id="Phobius"/>
    </source>
</evidence>
<evidence type="ECO:0000256" key="4">
    <source>
        <dbReference type="ARBA" id="ARBA00023163"/>
    </source>
</evidence>
<keyword evidence="4" id="KW-0804">Transcription</keyword>